<protein>
    <submittedName>
        <fullName evidence="1">Uncharacterized protein</fullName>
    </submittedName>
</protein>
<gene>
    <name evidence="1" type="ORF">NCTC5798_04476</name>
</gene>
<organism evidence="1 2">
    <name type="scientific">Salmonella enterica I</name>
    <dbReference type="NCBI Taxonomy" id="59201"/>
    <lineage>
        <taxon>Bacteria</taxon>
        <taxon>Pseudomonadati</taxon>
        <taxon>Pseudomonadota</taxon>
        <taxon>Gammaproteobacteria</taxon>
        <taxon>Enterobacterales</taxon>
        <taxon>Enterobacteriaceae</taxon>
        <taxon>Salmonella</taxon>
    </lineage>
</organism>
<name>A0A379UZE5_SALET</name>
<dbReference type="AlphaFoldDB" id="A0A379UZE5"/>
<dbReference type="Proteomes" id="UP000255534">
    <property type="component" value="Unassembled WGS sequence"/>
</dbReference>
<sequence length="123" mass="14293">MVKPGDARTRRHVLQKMDIVQTDRVYFADVCFTVYWRVDFNDARGQRSVQRLRMSQRRDGFPKCGGSLHKIMRALALMGANERNHNKSLYRCVGECAHSPTQSLGVHRIHINIAIVIIRLQRF</sequence>
<dbReference type="EMBL" id="UGXK01000001">
    <property type="protein sequence ID" value="SUG73221.1"/>
    <property type="molecule type" value="Genomic_DNA"/>
</dbReference>
<proteinExistence type="predicted"/>
<evidence type="ECO:0000313" key="1">
    <source>
        <dbReference type="EMBL" id="SUG73221.1"/>
    </source>
</evidence>
<reference evidence="1 2" key="1">
    <citation type="submission" date="2018-06" db="EMBL/GenBank/DDBJ databases">
        <authorList>
            <consortium name="Pathogen Informatics"/>
            <person name="Doyle S."/>
        </authorList>
    </citation>
    <scope>NUCLEOTIDE SEQUENCE [LARGE SCALE GENOMIC DNA]</scope>
    <source>
        <strain evidence="1 2">NCTC5798</strain>
    </source>
</reference>
<accession>A0A379UZE5</accession>
<evidence type="ECO:0000313" key="2">
    <source>
        <dbReference type="Proteomes" id="UP000255534"/>
    </source>
</evidence>